<organism evidence="2 3">
    <name type="scientific">Tenggerimyces flavus</name>
    <dbReference type="NCBI Taxonomy" id="1708749"/>
    <lineage>
        <taxon>Bacteria</taxon>
        <taxon>Bacillati</taxon>
        <taxon>Actinomycetota</taxon>
        <taxon>Actinomycetes</taxon>
        <taxon>Propionibacteriales</taxon>
        <taxon>Nocardioidaceae</taxon>
        <taxon>Tenggerimyces</taxon>
    </lineage>
</organism>
<dbReference type="EMBL" id="JBHRZH010000018">
    <property type="protein sequence ID" value="MFC3763405.1"/>
    <property type="molecule type" value="Genomic_DNA"/>
</dbReference>
<dbReference type="SUPFAM" id="SSF46785">
    <property type="entry name" value="Winged helix' DNA-binding domain"/>
    <property type="match status" value="1"/>
</dbReference>
<dbReference type="PANTHER" id="PTHR33164:SF43">
    <property type="entry name" value="HTH-TYPE TRANSCRIPTIONAL REPRESSOR YETL"/>
    <property type="match status" value="1"/>
</dbReference>
<dbReference type="Pfam" id="PF01047">
    <property type="entry name" value="MarR"/>
    <property type="match status" value="1"/>
</dbReference>
<evidence type="ECO:0000259" key="1">
    <source>
        <dbReference type="PROSITE" id="PS50995"/>
    </source>
</evidence>
<reference evidence="3" key="1">
    <citation type="journal article" date="2019" name="Int. J. Syst. Evol. Microbiol.">
        <title>The Global Catalogue of Microorganisms (GCM) 10K type strain sequencing project: providing services to taxonomists for standard genome sequencing and annotation.</title>
        <authorList>
            <consortium name="The Broad Institute Genomics Platform"/>
            <consortium name="The Broad Institute Genome Sequencing Center for Infectious Disease"/>
            <person name="Wu L."/>
            <person name="Ma J."/>
        </authorList>
    </citation>
    <scope>NUCLEOTIDE SEQUENCE [LARGE SCALE GENOMIC DNA]</scope>
    <source>
        <strain evidence="3">CGMCC 4.7241</strain>
    </source>
</reference>
<comment type="caution">
    <text evidence="2">The sequence shown here is derived from an EMBL/GenBank/DDBJ whole genome shotgun (WGS) entry which is preliminary data.</text>
</comment>
<gene>
    <name evidence="2" type="ORF">ACFOUW_21385</name>
</gene>
<dbReference type="Gene3D" id="1.10.10.10">
    <property type="entry name" value="Winged helix-like DNA-binding domain superfamily/Winged helix DNA-binding domain"/>
    <property type="match status" value="1"/>
</dbReference>
<dbReference type="InterPro" id="IPR039422">
    <property type="entry name" value="MarR/SlyA-like"/>
</dbReference>
<feature type="domain" description="HTH marR-type" evidence="1">
    <location>
        <begin position="7"/>
        <end position="135"/>
    </location>
</feature>
<dbReference type="InterPro" id="IPR036388">
    <property type="entry name" value="WH-like_DNA-bd_sf"/>
</dbReference>
<evidence type="ECO:0000313" key="3">
    <source>
        <dbReference type="Proteomes" id="UP001595699"/>
    </source>
</evidence>
<dbReference type="SMART" id="SM00347">
    <property type="entry name" value="HTH_MARR"/>
    <property type="match status" value="1"/>
</dbReference>
<proteinExistence type="predicted"/>
<sequence>MASEELDRDLCKLIHRFAHRMDVQARRVADSLEMTATQVIALRELSEPITSRELAERMSCEPSNVTFVLDRLEQQQLVERRPHPTDRRARQLVLTPAGKRRRAAVVKRLSEHSPVDNLTEAQQETLRTLLQRAASPSTSKEANQQP</sequence>
<dbReference type="PROSITE" id="PS50995">
    <property type="entry name" value="HTH_MARR_2"/>
    <property type="match status" value="1"/>
</dbReference>
<dbReference type="PRINTS" id="PR00598">
    <property type="entry name" value="HTHMARR"/>
</dbReference>
<keyword evidence="3" id="KW-1185">Reference proteome</keyword>
<dbReference type="PANTHER" id="PTHR33164">
    <property type="entry name" value="TRANSCRIPTIONAL REGULATOR, MARR FAMILY"/>
    <property type="match status" value="1"/>
</dbReference>
<protein>
    <submittedName>
        <fullName evidence="2">MarR family winged helix-turn-helix transcriptional regulator</fullName>
    </submittedName>
</protein>
<name>A0ABV7YH47_9ACTN</name>
<dbReference type="InterPro" id="IPR036390">
    <property type="entry name" value="WH_DNA-bd_sf"/>
</dbReference>
<dbReference type="RefSeq" id="WP_205117762.1">
    <property type="nucleotide sequence ID" value="NZ_JAFBCM010000001.1"/>
</dbReference>
<evidence type="ECO:0000313" key="2">
    <source>
        <dbReference type="EMBL" id="MFC3763405.1"/>
    </source>
</evidence>
<dbReference type="InterPro" id="IPR000835">
    <property type="entry name" value="HTH_MarR-typ"/>
</dbReference>
<accession>A0ABV7YH47</accession>
<dbReference type="Proteomes" id="UP001595699">
    <property type="component" value="Unassembled WGS sequence"/>
</dbReference>